<dbReference type="EMBL" id="JAUJDW010000002">
    <property type="protein sequence ID" value="KAK0664101.1"/>
    <property type="molecule type" value="Genomic_DNA"/>
</dbReference>
<evidence type="ECO:0000313" key="3">
    <source>
        <dbReference type="Proteomes" id="UP001175001"/>
    </source>
</evidence>
<sequence>MPSQSASIKSYFSPLPSPAQSSQAHSNTDNSRAEPASQSNPTQHGQQTEAGPSLANTATTFIPGDGFTSTEMTTNASSTGNRTQLPPLTGPFTPPHGVPYKEVMSIKHLTPTSMGEGVRFTGRVLNVYSPSMETTTATTALRRAPKGAVGYVKCTVGDGEGVIVVRVWHMNHNASYPLLHLGSLISVWTTHITPFVATDNESAGSFSASSPSSMLRLYTSVFPERERGSHVQIHTDDDAENGTRCRKPLSTGSSGVDGADMGKELMTLAAFANGGYRAADAKVLVCVKSVGVKKKGMFSRKISTHRYVFADLLGHSVTRKDGTTTETATVHLLDHTTASISASLNLWGAASASAATWIPHTTILLLTRPGYRVSKSTSNASNAANNHNKNSGNAPLSLLSPPSDGPSYIWLSLTANTLVEIDPAPLRDATWLRGYAQRLLKKRPLPPSSSYASPSSPSSSTRFQTSPYSASPHPFPPLAAVEAAEQRILYTLADIDEFARKAVAERVTTNGGGGMGAQQQPPPPEPLQLVGFASVVLTEVNLVKLFRRGALACGRCAKCGGAVYANDVVGRCGWCCSDDDGAATAATINSGNRDGGEVEEETDGAAAAAAVPLELNPQVLGPVLDETGMVATGRLAMSTQAWEQLFGRSMAELVGEQDVEALRALEARMAWVRVSLVVGWMEGWGVGGADEGGWEGVGRLFVLGVRE</sequence>
<proteinExistence type="predicted"/>
<accession>A0AA40D8F8</accession>
<feature type="region of interest" description="Disordered" evidence="1">
    <location>
        <begin position="1"/>
        <end position="90"/>
    </location>
</feature>
<evidence type="ECO:0000256" key="1">
    <source>
        <dbReference type="SAM" id="MobiDB-lite"/>
    </source>
</evidence>
<protein>
    <submittedName>
        <fullName evidence="2">Uncharacterized protein</fullName>
    </submittedName>
</protein>
<name>A0AA40D8F8_9PEZI</name>
<organism evidence="2 3">
    <name type="scientific">Lasiodiplodia hormozganensis</name>
    <dbReference type="NCBI Taxonomy" id="869390"/>
    <lineage>
        <taxon>Eukaryota</taxon>
        <taxon>Fungi</taxon>
        <taxon>Dikarya</taxon>
        <taxon>Ascomycota</taxon>
        <taxon>Pezizomycotina</taxon>
        <taxon>Dothideomycetes</taxon>
        <taxon>Dothideomycetes incertae sedis</taxon>
        <taxon>Botryosphaeriales</taxon>
        <taxon>Botryosphaeriaceae</taxon>
        <taxon>Lasiodiplodia</taxon>
    </lineage>
</organism>
<keyword evidence="3" id="KW-1185">Reference proteome</keyword>
<dbReference type="GO" id="GO:0000712">
    <property type="term" value="P:resolution of meiotic recombination intermediates"/>
    <property type="evidence" value="ECO:0007669"/>
    <property type="project" value="TreeGrafter"/>
</dbReference>
<feature type="region of interest" description="Disordered" evidence="1">
    <location>
        <begin position="375"/>
        <end position="398"/>
    </location>
</feature>
<feature type="compositionally biased region" description="Polar residues" evidence="1">
    <location>
        <begin position="1"/>
        <end position="10"/>
    </location>
</feature>
<dbReference type="Proteomes" id="UP001175001">
    <property type="component" value="Unassembled WGS sequence"/>
</dbReference>
<dbReference type="GO" id="GO:0008310">
    <property type="term" value="F:single-stranded DNA 3'-5' DNA exonuclease activity"/>
    <property type="evidence" value="ECO:0007669"/>
    <property type="project" value="TreeGrafter"/>
</dbReference>
<feature type="compositionally biased region" description="Polar residues" evidence="1">
    <location>
        <begin position="67"/>
        <end position="86"/>
    </location>
</feature>
<feature type="compositionally biased region" description="Polar residues" evidence="1">
    <location>
        <begin position="36"/>
        <end position="60"/>
    </location>
</feature>
<reference evidence="2" key="1">
    <citation type="submission" date="2023-06" db="EMBL/GenBank/DDBJ databases">
        <title>Multi-omics analyses reveal the molecular pathogenesis toolkit of Lasiodiplodia hormozganensis, a cross-kingdom pathogen.</title>
        <authorList>
            <person name="Felix C."/>
            <person name="Meneses R."/>
            <person name="Goncalves M.F.M."/>
            <person name="Tilleman L."/>
            <person name="Duarte A.S."/>
            <person name="Jorrin-Novo J.V."/>
            <person name="Van De Peer Y."/>
            <person name="Deforce D."/>
            <person name="Van Nieuwerburgh F."/>
            <person name="Esteves A.C."/>
            <person name="Alves A."/>
        </authorList>
    </citation>
    <scope>NUCLEOTIDE SEQUENCE</scope>
    <source>
        <strain evidence="2">CBS 339.90</strain>
    </source>
</reference>
<gene>
    <name evidence="2" type="ORF">DIS24_g550</name>
</gene>
<dbReference type="GO" id="GO:0003697">
    <property type="term" value="F:single-stranded DNA binding"/>
    <property type="evidence" value="ECO:0007669"/>
    <property type="project" value="TreeGrafter"/>
</dbReference>
<dbReference type="InterPro" id="IPR052469">
    <property type="entry name" value="MEIOB"/>
</dbReference>
<feature type="compositionally biased region" description="Low complexity" evidence="1">
    <location>
        <begin position="448"/>
        <end position="460"/>
    </location>
</feature>
<dbReference type="PANTHER" id="PTHR21166">
    <property type="entry name" value="CELL DIVISION CONTROL PROTEIN 24 OB DOMAIN-CONTAINING PROTEIN-RELATED"/>
    <property type="match status" value="1"/>
</dbReference>
<evidence type="ECO:0000313" key="2">
    <source>
        <dbReference type="EMBL" id="KAK0664101.1"/>
    </source>
</evidence>
<feature type="region of interest" description="Disordered" evidence="1">
    <location>
        <begin position="443"/>
        <end position="471"/>
    </location>
</feature>
<dbReference type="AlphaFoldDB" id="A0AA40D8F8"/>
<comment type="caution">
    <text evidence="2">The sequence shown here is derived from an EMBL/GenBank/DDBJ whole genome shotgun (WGS) entry which is preliminary data.</text>
</comment>
<dbReference type="PANTHER" id="PTHR21166:SF2">
    <property type="entry name" value="CELL DIVISION CONTROL PROTEIN 24 OB DOMAIN-CONTAINING PROTEIN-RELATED"/>
    <property type="match status" value="1"/>
</dbReference>